<reference evidence="1" key="1">
    <citation type="submission" date="2017-04" db="EMBL/GenBank/DDBJ databases">
        <title>Unveiling RNA virosphere associated with marine microorganisms.</title>
        <authorList>
            <person name="Urayama S."/>
            <person name="Takaki Y."/>
            <person name="Nishi S."/>
            <person name="Yoshida Y."/>
            <person name="Deguchi S."/>
            <person name="Takai K."/>
            <person name="Nunoura T."/>
        </authorList>
    </citation>
    <scope>NUCLEOTIDE SEQUENCE</scope>
</reference>
<dbReference type="EMBL" id="BDQA01000276">
    <property type="protein sequence ID" value="GBH21727.1"/>
    <property type="molecule type" value="Genomic_RNA"/>
</dbReference>
<name>A0A2V0R9F4_9ZZZZ</name>
<sequence length="101" mass="11187">MPNNRYRMQYGVMIDSELRSAGSALCRLLADHGVKYVSIDEPRTIYDRSWEMSAALGAMHRRPVFATGTVLAYEGRSPTFGKILGLSKKTKSYNGLALVTA</sequence>
<dbReference type="AlphaFoldDB" id="A0A2V0R9F4"/>
<organism evidence="1">
    <name type="scientific">viral metagenome</name>
    <dbReference type="NCBI Taxonomy" id="1070528"/>
    <lineage>
        <taxon>unclassified sequences</taxon>
        <taxon>metagenomes</taxon>
        <taxon>organismal metagenomes</taxon>
    </lineage>
</organism>
<evidence type="ECO:0000313" key="1">
    <source>
        <dbReference type="EMBL" id="GBH21727.1"/>
    </source>
</evidence>
<comment type="caution">
    <text evidence="1">The sequence shown here is derived from an EMBL/GenBank/DDBJ whole genome shotgun (WGS) entry which is preliminary data.</text>
</comment>
<protein>
    <submittedName>
        <fullName evidence="1">Uncharacterized protein</fullName>
    </submittedName>
</protein>
<proteinExistence type="predicted"/>
<accession>A0A2V0R9F4</accession>